<gene>
    <name evidence="1" type="ORF">BVC80_9099g39</name>
</gene>
<protein>
    <submittedName>
        <fullName evidence="1">Uncharacterized protein</fullName>
    </submittedName>
</protein>
<sequence>MSSKAKKRKIDDSNGDGLVEAIDTLASSIKEMAGVMKSKVEIEKPLDCSLVIKEIKKIPGIDDDIFFEASEDLCVNPMKARYFLALSNDERRIWLLKRYHGRRVYDDSHFDCAC</sequence>
<evidence type="ECO:0000313" key="2">
    <source>
        <dbReference type="Proteomes" id="UP000195402"/>
    </source>
</evidence>
<organism evidence="1 2">
    <name type="scientific">Macleaya cordata</name>
    <name type="common">Five-seeded plume-poppy</name>
    <name type="synonym">Bocconia cordata</name>
    <dbReference type="NCBI Taxonomy" id="56857"/>
    <lineage>
        <taxon>Eukaryota</taxon>
        <taxon>Viridiplantae</taxon>
        <taxon>Streptophyta</taxon>
        <taxon>Embryophyta</taxon>
        <taxon>Tracheophyta</taxon>
        <taxon>Spermatophyta</taxon>
        <taxon>Magnoliopsida</taxon>
        <taxon>Ranunculales</taxon>
        <taxon>Papaveraceae</taxon>
        <taxon>Papaveroideae</taxon>
        <taxon>Macleaya</taxon>
    </lineage>
</organism>
<accession>A0A200PVK5</accession>
<keyword evidence="2" id="KW-1185">Reference proteome</keyword>
<dbReference type="InParanoid" id="A0A200PVK5"/>
<evidence type="ECO:0000313" key="1">
    <source>
        <dbReference type="EMBL" id="OVA02248.1"/>
    </source>
</evidence>
<dbReference type="EMBL" id="MVGT01003956">
    <property type="protein sequence ID" value="OVA02248.1"/>
    <property type="molecule type" value="Genomic_DNA"/>
</dbReference>
<comment type="caution">
    <text evidence="1">The sequence shown here is derived from an EMBL/GenBank/DDBJ whole genome shotgun (WGS) entry which is preliminary data.</text>
</comment>
<reference evidence="1 2" key="1">
    <citation type="journal article" date="2017" name="Mol. Plant">
        <title>The Genome of Medicinal Plant Macleaya cordata Provides New Insights into Benzylisoquinoline Alkaloids Metabolism.</title>
        <authorList>
            <person name="Liu X."/>
            <person name="Liu Y."/>
            <person name="Huang P."/>
            <person name="Ma Y."/>
            <person name="Qing Z."/>
            <person name="Tang Q."/>
            <person name="Cao H."/>
            <person name="Cheng P."/>
            <person name="Zheng Y."/>
            <person name="Yuan Z."/>
            <person name="Zhou Y."/>
            <person name="Liu J."/>
            <person name="Tang Z."/>
            <person name="Zhuo Y."/>
            <person name="Zhang Y."/>
            <person name="Yu L."/>
            <person name="Huang J."/>
            <person name="Yang P."/>
            <person name="Peng Q."/>
            <person name="Zhang J."/>
            <person name="Jiang W."/>
            <person name="Zhang Z."/>
            <person name="Lin K."/>
            <person name="Ro D.K."/>
            <person name="Chen X."/>
            <person name="Xiong X."/>
            <person name="Shang Y."/>
            <person name="Huang S."/>
            <person name="Zeng J."/>
        </authorList>
    </citation>
    <scope>NUCLEOTIDE SEQUENCE [LARGE SCALE GENOMIC DNA]</scope>
    <source>
        <strain evidence="2">cv. BLH2017</strain>
        <tissue evidence="1">Root</tissue>
    </source>
</reference>
<proteinExistence type="predicted"/>
<name>A0A200PVK5_MACCD</name>
<dbReference type="Proteomes" id="UP000195402">
    <property type="component" value="Unassembled WGS sequence"/>
</dbReference>
<dbReference type="AlphaFoldDB" id="A0A200PVK5"/>